<keyword evidence="4" id="KW-1185">Reference proteome</keyword>
<dbReference type="Proteomes" id="UP000191285">
    <property type="component" value="Unassembled WGS sequence"/>
</dbReference>
<dbReference type="Pfam" id="PF23302">
    <property type="entry name" value="HTH_DNAJC9"/>
    <property type="match status" value="1"/>
</dbReference>
<dbReference type="PROSITE" id="PS50076">
    <property type="entry name" value="DNAJ_2"/>
    <property type="match status" value="1"/>
</dbReference>
<dbReference type="InterPro" id="IPR018253">
    <property type="entry name" value="DnaJ_domain_CS"/>
</dbReference>
<dbReference type="InterPro" id="IPR001623">
    <property type="entry name" value="DnaJ_domain"/>
</dbReference>
<dbReference type="InterPro" id="IPR056453">
    <property type="entry name" value="HTH_DNAJC9"/>
</dbReference>
<feature type="compositionally biased region" description="Low complexity" evidence="1">
    <location>
        <begin position="260"/>
        <end position="269"/>
    </location>
</feature>
<dbReference type="InterPro" id="IPR036869">
    <property type="entry name" value="J_dom_sf"/>
</dbReference>
<feature type="compositionally biased region" description="Basic and acidic residues" evidence="1">
    <location>
        <begin position="217"/>
        <end position="231"/>
    </location>
</feature>
<evidence type="ECO:0000259" key="2">
    <source>
        <dbReference type="PROSITE" id="PS50076"/>
    </source>
</evidence>
<dbReference type="STRING" id="303698.A0A1V6SRV0"/>
<dbReference type="PANTHER" id="PTHR44144">
    <property type="entry name" value="DNAJ HOMOLOG SUBFAMILY C MEMBER 9"/>
    <property type="match status" value="1"/>
</dbReference>
<evidence type="ECO:0000256" key="1">
    <source>
        <dbReference type="SAM" id="MobiDB-lite"/>
    </source>
</evidence>
<comment type="caution">
    <text evidence="3">The sequence shown here is derived from an EMBL/GenBank/DDBJ whole genome shotgun (WGS) entry which is preliminary data.</text>
</comment>
<dbReference type="GO" id="GO:0005634">
    <property type="term" value="C:nucleus"/>
    <property type="evidence" value="ECO:0007669"/>
    <property type="project" value="TreeGrafter"/>
</dbReference>
<gene>
    <name evidence="3" type="ORF">PENSTE_c024G06639</name>
</gene>
<dbReference type="SUPFAM" id="SSF46565">
    <property type="entry name" value="Chaperone J-domain"/>
    <property type="match status" value="1"/>
</dbReference>
<evidence type="ECO:0000313" key="3">
    <source>
        <dbReference type="EMBL" id="OQE16414.1"/>
    </source>
</evidence>
<dbReference type="PANTHER" id="PTHR44144:SF1">
    <property type="entry name" value="DNAJ HOMOLOG SUBFAMILY C MEMBER 9"/>
    <property type="match status" value="1"/>
</dbReference>
<protein>
    <recommendedName>
        <fullName evidence="2">J domain-containing protein</fullName>
    </recommendedName>
</protein>
<name>A0A1V6SRV0_9EURO</name>
<sequence>MAARRKSAKTRREIYFFSKNSYSWTRVYIRIDHERFTMAKGSKSDKITEEQPPAVEEDLYQILGVESTATPEAIKTAYKKNALRNHPDKVSEDAREAANAKFQKIALAYAVLSDQRRRNMYDRTGNTEEILGEDGDFDWLDFYREQLSAMLDTRAVSDFQKKYQGSDEEKKDLLEAYETNEGDMDGIYESVMLSNVLDDDERFRAIIDEAISSGDVEKYDQYSEETEEKREKRVKRAKKEAKEAEKLSKKLENDKKKKVGSASASKSSKNGGEDDLLALISKRQQSRGQGFLAHLEEKYAQPNGKKRGPPDEPSEEAFAAVGARKSKDVKSKPKNKKSKA</sequence>
<dbReference type="EMBL" id="MLKD01000024">
    <property type="protein sequence ID" value="OQE16414.1"/>
    <property type="molecule type" value="Genomic_DNA"/>
</dbReference>
<dbReference type="Gene3D" id="1.10.287.110">
    <property type="entry name" value="DnaJ domain"/>
    <property type="match status" value="1"/>
</dbReference>
<dbReference type="InterPro" id="IPR052594">
    <property type="entry name" value="J_domain-containing_protein"/>
</dbReference>
<dbReference type="GO" id="GO:0031072">
    <property type="term" value="F:heat shock protein binding"/>
    <property type="evidence" value="ECO:0007669"/>
    <property type="project" value="TreeGrafter"/>
</dbReference>
<dbReference type="FunFam" id="1.10.287.110:FF:000110">
    <property type="entry name" value="DnaJ domain protein (AFU_orthologue AFUA_2G13210)"/>
    <property type="match status" value="1"/>
</dbReference>
<dbReference type="PROSITE" id="PS00636">
    <property type="entry name" value="DNAJ_1"/>
    <property type="match status" value="1"/>
</dbReference>
<dbReference type="SMART" id="SM00271">
    <property type="entry name" value="DnaJ"/>
    <property type="match status" value="1"/>
</dbReference>
<feature type="compositionally biased region" description="Basic and acidic residues" evidence="1">
    <location>
        <begin position="240"/>
        <end position="255"/>
    </location>
</feature>
<organism evidence="3 4">
    <name type="scientific">Penicillium steckii</name>
    <dbReference type="NCBI Taxonomy" id="303698"/>
    <lineage>
        <taxon>Eukaryota</taxon>
        <taxon>Fungi</taxon>
        <taxon>Dikarya</taxon>
        <taxon>Ascomycota</taxon>
        <taxon>Pezizomycotina</taxon>
        <taxon>Eurotiomycetes</taxon>
        <taxon>Eurotiomycetidae</taxon>
        <taxon>Eurotiales</taxon>
        <taxon>Aspergillaceae</taxon>
        <taxon>Penicillium</taxon>
    </lineage>
</organism>
<dbReference type="PRINTS" id="PR00625">
    <property type="entry name" value="JDOMAIN"/>
</dbReference>
<dbReference type="CDD" id="cd06257">
    <property type="entry name" value="DnaJ"/>
    <property type="match status" value="1"/>
</dbReference>
<feature type="domain" description="J" evidence="2">
    <location>
        <begin position="58"/>
        <end position="125"/>
    </location>
</feature>
<feature type="region of interest" description="Disordered" evidence="1">
    <location>
        <begin position="217"/>
        <end position="340"/>
    </location>
</feature>
<proteinExistence type="predicted"/>
<dbReference type="OrthoDB" id="110024at2759"/>
<evidence type="ECO:0000313" key="4">
    <source>
        <dbReference type="Proteomes" id="UP000191285"/>
    </source>
</evidence>
<dbReference type="Pfam" id="PF00226">
    <property type="entry name" value="DnaJ"/>
    <property type="match status" value="1"/>
</dbReference>
<dbReference type="GO" id="GO:0005737">
    <property type="term" value="C:cytoplasm"/>
    <property type="evidence" value="ECO:0007669"/>
    <property type="project" value="TreeGrafter"/>
</dbReference>
<dbReference type="AlphaFoldDB" id="A0A1V6SRV0"/>
<accession>A0A1V6SRV0</accession>
<reference evidence="4" key="1">
    <citation type="journal article" date="2017" name="Nat. Microbiol.">
        <title>Global analysis of biosynthetic gene clusters reveals vast potential of secondary metabolite production in Penicillium species.</title>
        <authorList>
            <person name="Nielsen J.C."/>
            <person name="Grijseels S."/>
            <person name="Prigent S."/>
            <person name="Ji B."/>
            <person name="Dainat J."/>
            <person name="Nielsen K.F."/>
            <person name="Frisvad J.C."/>
            <person name="Workman M."/>
            <person name="Nielsen J."/>
        </authorList>
    </citation>
    <scope>NUCLEOTIDE SEQUENCE [LARGE SCALE GENOMIC DNA]</scope>
    <source>
        <strain evidence="4">IBT 24891</strain>
    </source>
</reference>